<accession>A0A1F7IRA1</accession>
<dbReference type="PANTHER" id="PTHR11911">
    <property type="entry name" value="INOSINE-5-MONOPHOSPHATE DEHYDROGENASE RELATED"/>
    <property type="match status" value="1"/>
</dbReference>
<feature type="domain" description="IMP dehydrogenase/GMP reductase" evidence="2">
    <location>
        <begin position="15"/>
        <end position="374"/>
    </location>
</feature>
<dbReference type="GO" id="GO:0003938">
    <property type="term" value="F:IMP dehydrogenase activity"/>
    <property type="evidence" value="ECO:0007669"/>
    <property type="project" value="InterPro"/>
</dbReference>
<organism evidence="3 4">
    <name type="scientific">Candidatus Roizmanbacteria bacterium RIFCSPLOWO2_01_FULL_38_12</name>
    <dbReference type="NCBI Taxonomy" id="1802061"/>
    <lineage>
        <taxon>Bacteria</taxon>
        <taxon>Candidatus Roizmaniibacteriota</taxon>
    </lineage>
</organism>
<reference evidence="3 4" key="1">
    <citation type="journal article" date="2016" name="Nat. Commun.">
        <title>Thousands of microbial genomes shed light on interconnected biogeochemical processes in an aquifer system.</title>
        <authorList>
            <person name="Anantharaman K."/>
            <person name="Brown C.T."/>
            <person name="Hug L.A."/>
            <person name="Sharon I."/>
            <person name="Castelle C.J."/>
            <person name="Probst A.J."/>
            <person name="Thomas B.C."/>
            <person name="Singh A."/>
            <person name="Wilkins M.J."/>
            <person name="Karaoz U."/>
            <person name="Brodie E.L."/>
            <person name="Williams K.H."/>
            <person name="Hubbard S.S."/>
            <person name="Banfield J.F."/>
        </authorList>
    </citation>
    <scope>NUCLEOTIDE SEQUENCE [LARGE SCALE GENOMIC DNA]</scope>
</reference>
<dbReference type="AlphaFoldDB" id="A0A1F7IRA1"/>
<dbReference type="GO" id="GO:0006183">
    <property type="term" value="P:GTP biosynthetic process"/>
    <property type="evidence" value="ECO:0007669"/>
    <property type="project" value="TreeGrafter"/>
</dbReference>
<dbReference type="STRING" id="1802061.A3A93_01045"/>
<dbReference type="InterPro" id="IPR005990">
    <property type="entry name" value="IMP_DH"/>
</dbReference>
<comment type="caution">
    <text evidence="3">The sequence shown here is derived from an EMBL/GenBank/DDBJ whole genome shotgun (WGS) entry which is preliminary data.</text>
</comment>
<dbReference type="SUPFAM" id="SSF51412">
    <property type="entry name" value="Inosine monophosphate dehydrogenase (IMPDH)"/>
    <property type="match status" value="1"/>
</dbReference>
<dbReference type="InterPro" id="IPR001093">
    <property type="entry name" value="IMP_DH_GMPRt"/>
</dbReference>
<dbReference type="FunFam" id="3.20.20.70:FF:000424">
    <property type="entry name" value="Inosine-5'-monophosphate dehydrogenase 2"/>
    <property type="match status" value="2"/>
</dbReference>
<name>A0A1F7IRA1_9BACT</name>
<protein>
    <recommendedName>
        <fullName evidence="2">IMP dehydrogenase/GMP reductase domain-containing protein</fullName>
    </recommendedName>
</protein>
<sequence length="387" mass="41260">MYNQEKISDKIIGKGITYDDVLLLPGYSDFKRDTIDLSTKLTKKINLKIPLVSAPMDTVTGSDLAIALARIGGIGIIHRNLTVEKQSQEVKKVKNEGLIVGAAIGASSGSYDRAKSLVEAGVDVIVVDSAHGYADYIIETIKFLKKQYLDLQVIGGNVATYDGAKALIDAGVDGLRVGMGPGAICTTRIISGMGVPQITAIFETVKAARLANVPIIADGGIQYSGDIVKALAAGASSVMMGSYFASCSEAPGEIVELTQEQVPSRFKSIFKKGKNTYKFKSYRGMGSVAAMQNGANIKSEEEFHGKSYKDRVLVAEGVEGLVPINGQLKDIVDQAVGGIKSGMYYVGAKNICELKKKGKFIQITHASLTESHPHDILITNGGKNYNS</sequence>
<evidence type="ECO:0000313" key="4">
    <source>
        <dbReference type="Proteomes" id="UP000177141"/>
    </source>
</evidence>
<comment type="similarity">
    <text evidence="1">Belongs to the IMPDH/GMPR family.</text>
</comment>
<dbReference type="EMBL" id="MGAL01000046">
    <property type="protein sequence ID" value="OGK45879.1"/>
    <property type="molecule type" value="Genomic_DNA"/>
</dbReference>
<evidence type="ECO:0000256" key="1">
    <source>
        <dbReference type="ARBA" id="ARBA00005502"/>
    </source>
</evidence>
<proteinExistence type="inferred from homology"/>
<evidence type="ECO:0000313" key="3">
    <source>
        <dbReference type="EMBL" id="OGK45879.1"/>
    </source>
</evidence>
<dbReference type="PANTHER" id="PTHR11911:SF111">
    <property type="entry name" value="INOSINE-5'-MONOPHOSPHATE DEHYDROGENASE"/>
    <property type="match status" value="1"/>
</dbReference>
<dbReference type="Pfam" id="PF00478">
    <property type="entry name" value="IMPDH"/>
    <property type="match status" value="1"/>
</dbReference>
<dbReference type="SMART" id="SM01240">
    <property type="entry name" value="IMPDH"/>
    <property type="match status" value="1"/>
</dbReference>
<dbReference type="Proteomes" id="UP000177141">
    <property type="component" value="Unassembled WGS sequence"/>
</dbReference>
<evidence type="ECO:0000259" key="2">
    <source>
        <dbReference type="Pfam" id="PF00478"/>
    </source>
</evidence>
<dbReference type="InterPro" id="IPR013785">
    <property type="entry name" value="Aldolase_TIM"/>
</dbReference>
<dbReference type="Gene3D" id="3.20.20.70">
    <property type="entry name" value="Aldolase class I"/>
    <property type="match status" value="2"/>
</dbReference>
<gene>
    <name evidence="3" type="ORF">A3A93_01045</name>
</gene>
<dbReference type="CDD" id="cd00381">
    <property type="entry name" value="IMPDH"/>
    <property type="match status" value="1"/>
</dbReference>